<evidence type="ECO:0000259" key="7">
    <source>
        <dbReference type="SMART" id="SM00534"/>
    </source>
</evidence>
<dbReference type="InterPro" id="IPR000305">
    <property type="entry name" value="GIY-YIG_endonuc"/>
</dbReference>
<name>A0A250XJ67_9CHLO</name>
<keyword evidence="9" id="KW-1185">Reference proteome</keyword>
<dbReference type="Pfam" id="PF01624">
    <property type="entry name" value="MutS_I"/>
    <property type="match status" value="1"/>
</dbReference>
<keyword evidence="3" id="KW-0067">ATP-binding</keyword>
<dbReference type="InterPro" id="IPR035901">
    <property type="entry name" value="GIY-YIG_endonuc_sf"/>
</dbReference>
<dbReference type="SMART" id="SM00382">
    <property type="entry name" value="AAA"/>
    <property type="match status" value="1"/>
</dbReference>
<feature type="domain" description="DNA mismatch repair proteins mutS family" evidence="7">
    <location>
        <begin position="772"/>
        <end position="969"/>
    </location>
</feature>
<evidence type="ECO:0000256" key="5">
    <source>
        <dbReference type="SAM" id="MobiDB-lite"/>
    </source>
</evidence>
<dbReference type="PANTHER" id="PTHR48448:SF1">
    <property type="entry name" value="MUTL PROTEIN ISOFORM 1"/>
    <property type="match status" value="1"/>
</dbReference>
<dbReference type="GO" id="GO:0005524">
    <property type="term" value="F:ATP binding"/>
    <property type="evidence" value="ECO:0007669"/>
    <property type="project" value="UniProtKB-KW"/>
</dbReference>
<dbReference type="Proteomes" id="UP000232323">
    <property type="component" value="Unassembled WGS sequence"/>
</dbReference>
<evidence type="ECO:0000256" key="2">
    <source>
        <dbReference type="ARBA" id="ARBA00022763"/>
    </source>
</evidence>
<feature type="domain" description="AAA+ ATPase" evidence="6">
    <location>
        <begin position="771"/>
        <end position="911"/>
    </location>
</feature>
<keyword evidence="2" id="KW-0227">DNA damage</keyword>
<feature type="compositionally biased region" description="Low complexity" evidence="5">
    <location>
        <begin position="1040"/>
        <end position="1049"/>
    </location>
</feature>
<feature type="region of interest" description="Disordered" evidence="5">
    <location>
        <begin position="515"/>
        <end position="552"/>
    </location>
</feature>
<dbReference type="SUPFAM" id="SSF52540">
    <property type="entry name" value="P-loop containing nucleoside triphosphate hydrolases"/>
    <property type="match status" value="1"/>
</dbReference>
<sequence length="1261" mass="137767">MCCSQHSQAWLGSFAAPIRGPRSASTIAAVSSRRGASSVKPVPLGDGDDMLVMSAEDQQFWNEMMQRVDLPELADLRSRLDSTHPVGIRRNSRTLKREDGVRSLGLPCYSYFCEVKKQYPKYVVLAKIGDFYETLGFDALLLCQFAKTNPMSPRSGVARAGVPIQNMPRAVRALNAADISVVVCSEIPSGRYGQPSPRKDRTIMGVSTPANPMILYSAVEDGGLSEEVYAEGLPLIGVASSKAGYIFFEYRHELRTILVSEQLSAETLMSKLYAQRAAPPLLVHSSVKEVASLGSSTGRVELLIKAYAKGVLNIKSFTSDNPLQGFKNEVKLEMSLHPREGLRVLTAEKHKDGRPLAPYLSTINNLGLNNSPGMPTLLEAALPSRTPPESRRWLEGMLRQPPPPAQALALHQACRTLAEQTDPIPNLSAAMSIKKVSEVILVRQGNENFFRELVGVLLPVIQLMHQPGLNSLVDGLMTYVDWDLQMHVEKEDLLQTGNSALQEIMRVVDMDGSGATGLCRERDSGSESDAESSSSSSSTASSSGRSPPSDGGLALALRRLQSENERFRGKVNPDIIKKQLKQVDTLRLKIEVEVSRIMKRLMAASSEGKDPMKYRPSCKYHDDDRTVWLSLVHLSKATKLKDELQLYHPTDRKGSTVTGSVSTQQLDVLLAEYREATDRAALEVKAQLYLLCETLDPWLKQLMTCTQASIVGRALMEHVDEAVSRSWCLPELEAVQKGELPKGPPRLEVTGMWPYWKDVQAPDTVINDLVLDRIILLTGPNMAGKSTILRSIAAVAILGNCGLLVPAESATIPFYDAYMLRNFSGDSPLEGLSSFALEMVDVKAVLRDATARSLILLDEMGKGTEVLAATSLSGALLEQLGDRGCTAVFATHLHDLVGLMREREQEGQIVNMCMEVVEDKTVQGDKIIKALAPTWRIVPGHCFESLAFQVSQDYGVQSQVVHRAMHLFELLSQGRPLKLLQDAQNFDKTSSANSVESLEGNGISSHASLLSNLQLGAGSNGSYGHKEDQSAGSESEESSSEPSSTSSAPEEVHTIEEASMVLKSVLIQILQQEEQEILLEPSSPPESSNRGHDPILHLVGPGQRWPASHLQRSAVYIVRYSSGWFYCGETDNVKKRLKDHSTRMPSVCNHRGPGLQFLYTLIGEEAKSRARQIESACIKALRKQNFPLVSDADANHKSFGRSTRGRKAKKQMEEVAASTIGGDSQHDAGNETPVIASTSQVVASTSQIVASTSQVVAVTAI</sequence>
<dbReference type="STRING" id="1157962.A0A250XJ67"/>
<evidence type="ECO:0000256" key="4">
    <source>
        <dbReference type="ARBA" id="ARBA00023125"/>
    </source>
</evidence>
<dbReference type="InterPro" id="IPR007695">
    <property type="entry name" value="DNA_mismatch_repair_MutS-lik_N"/>
</dbReference>
<dbReference type="Gene3D" id="3.40.1170.10">
    <property type="entry name" value="DNA repair protein MutS, domain I"/>
    <property type="match status" value="1"/>
</dbReference>
<feature type="compositionally biased region" description="Low complexity" evidence="5">
    <location>
        <begin position="531"/>
        <end position="551"/>
    </location>
</feature>
<keyword evidence="4" id="KW-0238">DNA-binding</keyword>
<feature type="region of interest" description="Disordered" evidence="5">
    <location>
        <begin position="1018"/>
        <end position="1052"/>
    </location>
</feature>
<protein>
    <recommendedName>
        <fullName evidence="10">DNA mismatch repair proteins mutS family domain-containing protein</fullName>
    </recommendedName>
</protein>
<evidence type="ECO:0008006" key="10">
    <source>
        <dbReference type="Google" id="ProtNLM"/>
    </source>
</evidence>
<dbReference type="GO" id="GO:0006298">
    <property type="term" value="P:mismatch repair"/>
    <property type="evidence" value="ECO:0007669"/>
    <property type="project" value="InterPro"/>
</dbReference>
<dbReference type="SMART" id="SM00534">
    <property type="entry name" value="MUTSac"/>
    <property type="match status" value="1"/>
</dbReference>
<dbReference type="Gene3D" id="3.40.50.300">
    <property type="entry name" value="P-loop containing nucleotide triphosphate hydrolases"/>
    <property type="match status" value="1"/>
</dbReference>
<gene>
    <name evidence="8" type="ORF">CEUSTIGMA_g10544.t1</name>
</gene>
<dbReference type="InterPro" id="IPR027417">
    <property type="entry name" value="P-loop_NTPase"/>
</dbReference>
<dbReference type="SUPFAM" id="SSF55271">
    <property type="entry name" value="DNA repair protein MutS, domain I"/>
    <property type="match status" value="1"/>
</dbReference>
<dbReference type="InterPro" id="IPR003593">
    <property type="entry name" value="AAA+_ATPase"/>
</dbReference>
<evidence type="ECO:0000259" key="6">
    <source>
        <dbReference type="SMART" id="SM00382"/>
    </source>
</evidence>
<proteinExistence type="predicted"/>
<dbReference type="OrthoDB" id="10252754at2759"/>
<evidence type="ECO:0000313" key="8">
    <source>
        <dbReference type="EMBL" id="GAX83118.1"/>
    </source>
</evidence>
<dbReference type="EMBL" id="BEGY01000092">
    <property type="protein sequence ID" value="GAX83118.1"/>
    <property type="molecule type" value="Genomic_DNA"/>
</dbReference>
<dbReference type="Pfam" id="PF00488">
    <property type="entry name" value="MutS_V"/>
    <property type="match status" value="1"/>
</dbReference>
<organism evidence="8 9">
    <name type="scientific">Chlamydomonas eustigma</name>
    <dbReference type="NCBI Taxonomy" id="1157962"/>
    <lineage>
        <taxon>Eukaryota</taxon>
        <taxon>Viridiplantae</taxon>
        <taxon>Chlorophyta</taxon>
        <taxon>core chlorophytes</taxon>
        <taxon>Chlorophyceae</taxon>
        <taxon>CS clade</taxon>
        <taxon>Chlamydomonadales</taxon>
        <taxon>Chlamydomonadaceae</taxon>
        <taxon>Chlamydomonas</taxon>
    </lineage>
</organism>
<dbReference type="GO" id="GO:0030983">
    <property type="term" value="F:mismatched DNA binding"/>
    <property type="evidence" value="ECO:0007669"/>
    <property type="project" value="InterPro"/>
</dbReference>
<accession>A0A250XJ67</accession>
<reference evidence="8 9" key="1">
    <citation type="submission" date="2017-08" db="EMBL/GenBank/DDBJ databases">
        <title>Acidophilic green algal genome provides insights into adaptation to an acidic environment.</title>
        <authorList>
            <person name="Hirooka S."/>
            <person name="Hirose Y."/>
            <person name="Kanesaki Y."/>
            <person name="Higuchi S."/>
            <person name="Fujiwara T."/>
            <person name="Onuma R."/>
            <person name="Era A."/>
            <person name="Ohbayashi R."/>
            <person name="Uzuka A."/>
            <person name="Nozaki H."/>
            <person name="Yoshikawa H."/>
            <person name="Miyagishima S.Y."/>
        </authorList>
    </citation>
    <scope>NUCLEOTIDE SEQUENCE [LARGE SCALE GENOMIC DNA]</scope>
    <source>
        <strain evidence="8 9">NIES-2499</strain>
    </source>
</reference>
<dbReference type="AlphaFoldDB" id="A0A250XJ67"/>
<dbReference type="InterPro" id="IPR053276">
    <property type="entry name" value="MtDNA_mismatch_repair_MutS"/>
</dbReference>
<dbReference type="InterPro" id="IPR000432">
    <property type="entry name" value="DNA_mismatch_repair_MutS_C"/>
</dbReference>
<comment type="caution">
    <text evidence="8">The sequence shown here is derived from an EMBL/GenBank/DDBJ whole genome shotgun (WGS) entry which is preliminary data.</text>
</comment>
<evidence type="ECO:0000256" key="3">
    <source>
        <dbReference type="ARBA" id="ARBA00022840"/>
    </source>
</evidence>
<dbReference type="InterPro" id="IPR016151">
    <property type="entry name" value="DNA_mismatch_repair_MutS_N"/>
</dbReference>
<evidence type="ECO:0000313" key="9">
    <source>
        <dbReference type="Proteomes" id="UP000232323"/>
    </source>
</evidence>
<dbReference type="PANTHER" id="PTHR48448">
    <property type="entry name" value="MUTL PROTEIN ISOFORM 1"/>
    <property type="match status" value="1"/>
</dbReference>
<dbReference type="Pfam" id="PF01541">
    <property type="entry name" value="GIY-YIG"/>
    <property type="match status" value="1"/>
</dbReference>
<dbReference type="Gene3D" id="3.40.1440.10">
    <property type="entry name" value="GIY-YIG endonuclease"/>
    <property type="match status" value="1"/>
</dbReference>
<evidence type="ECO:0000256" key="1">
    <source>
        <dbReference type="ARBA" id="ARBA00022741"/>
    </source>
</evidence>
<keyword evidence="1" id="KW-0547">Nucleotide-binding</keyword>